<dbReference type="Gene3D" id="3.30.870.10">
    <property type="entry name" value="Endonuclease Chain A"/>
    <property type="match status" value="2"/>
</dbReference>
<keyword evidence="7" id="KW-0234">DNA repair</keyword>
<feature type="site" description="Interaction with DNA" evidence="11">
    <location>
        <position position="435"/>
    </location>
</feature>
<dbReference type="InterPro" id="IPR019406">
    <property type="entry name" value="APLF_PBZ"/>
</dbReference>
<dbReference type="OrthoDB" id="47785at2759"/>
<proteinExistence type="inferred from homology"/>
<dbReference type="CDD" id="cd09195">
    <property type="entry name" value="PLDc_mTdp1_2"/>
    <property type="match status" value="1"/>
</dbReference>
<comment type="subcellular location">
    <subcellularLocation>
        <location evidence="1">Nucleus</location>
    </subcellularLocation>
</comment>
<keyword evidence="6" id="KW-0269">Exonuclease</keyword>
<evidence type="ECO:0000256" key="3">
    <source>
        <dbReference type="ARBA" id="ARBA00022722"/>
    </source>
</evidence>
<dbReference type="AlphaFoldDB" id="A0A7R9QGK3"/>
<evidence type="ECO:0000256" key="5">
    <source>
        <dbReference type="ARBA" id="ARBA00022801"/>
    </source>
</evidence>
<evidence type="ECO:0000256" key="10">
    <source>
        <dbReference type="PIRSR" id="PIRSR610347-2"/>
    </source>
</evidence>
<keyword evidence="4" id="KW-0227">DNA damage</keyword>
<evidence type="ECO:0000256" key="6">
    <source>
        <dbReference type="ARBA" id="ARBA00022839"/>
    </source>
</evidence>
<dbReference type="GO" id="GO:0004527">
    <property type="term" value="F:exonuclease activity"/>
    <property type="evidence" value="ECO:0007669"/>
    <property type="project" value="UniProtKB-KW"/>
</dbReference>
<feature type="domain" description="PBZ-type" evidence="13">
    <location>
        <begin position="4"/>
        <end position="27"/>
    </location>
</feature>
<accession>A0A7R9QGK3</accession>
<dbReference type="Proteomes" id="UP000728032">
    <property type="component" value="Unassembled WGS sequence"/>
</dbReference>
<dbReference type="SUPFAM" id="SSF56024">
    <property type="entry name" value="Phospholipase D/nuclease"/>
    <property type="match status" value="2"/>
</dbReference>
<evidence type="ECO:0000313" key="14">
    <source>
        <dbReference type="EMBL" id="CAD7643437.1"/>
    </source>
</evidence>
<feature type="region of interest" description="Disordered" evidence="12">
    <location>
        <begin position="24"/>
        <end position="65"/>
    </location>
</feature>
<dbReference type="PANTHER" id="PTHR12415:SF0">
    <property type="entry name" value="TYROSYL-DNA PHOSPHODIESTERASE 1"/>
    <property type="match status" value="1"/>
</dbReference>
<sequence>MTSKEMCRYGNQCYRKNPIHFQEFDHPFDPKTRLTASDDNTTQSMASSSTQNPNKRLKSSDAKTETEPTIDSNILGFYLTKVSGIDDKYNEMTAKAIDLKEILSARNGKLLESIQMNYMFEMDWLLSQYPKQFRTLPLMIVYGSKRDGMATKEMQNQTKDYPHVRLVGAQLVDPFGTHHSKMMFLRYDRGLRVVIHTANLIERDWTHKTQGVWVSPLFPPLPSSHSSDADISQTRFKTDLIEYLQSYHSMEVNEWIETIRRHDLSSAKVFLIGSVPGRHVGADMKCRFGHLKLRRVLSEFGPSAKSVDSSWPAITQFSSIGSLGPTADNWLTNEFLSSLSTVCGPKSLTTRPQMKCIFPSVEDVRTSLEGYCGGGSLPYSSQTHQRQTYLSSFLHLWRSERRGRSHAVPHIKTYARYSSDWKQMAYFLLTSANLSKAAWGQLQKNGSQLAIRSYEIGVLFIPKLFANQEFFDVSKTEDSKQMSNTSSFAIPYDIPLTPYSSNDTVWTWDTPHTQLPDTHGNAWIPGSS</sequence>
<evidence type="ECO:0000256" key="4">
    <source>
        <dbReference type="ARBA" id="ARBA00022763"/>
    </source>
</evidence>
<reference evidence="14" key="1">
    <citation type="submission" date="2020-11" db="EMBL/GenBank/DDBJ databases">
        <authorList>
            <person name="Tran Van P."/>
        </authorList>
    </citation>
    <scope>NUCLEOTIDE SEQUENCE</scope>
</reference>
<evidence type="ECO:0000256" key="1">
    <source>
        <dbReference type="ARBA" id="ARBA00004123"/>
    </source>
</evidence>
<name>A0A7R9QGK3_9ACAR</name>
<dbReference type="GO" id="GO:0003690">
    <property type="term" value="F:double-stranded DNA binding"/>
    <property type="evidence" value="ECO:0007669"/>
    <property type="project" value="TreeGrafter"/>
</dbReference>
<feature type="active site" description="Nucleophile" evidence="9">
    <location>
        <position position="179"/>
    </location>
</feature>
<feature type="binding site" evidence="10">
    <location>
        <position position="181"/>
    </location>
    <ligand>
        <name>substrate</name>
    </ligand>
</feature>
<dbReference type="GO" id="GO:0005634">
    <property type="term" value="C:nucleus"/>
    <property type="evidence" value="ECO:0007669"/>
    <property type="project" value="UniProtKB-SubCell"/>
</dbReference>
<dbReference type="EMBL" id="OC916187">
    <property type="protein sequence ID" value="CAD7643437.1"/>
    <property type="molecule type" value="Genomic_DNA"/>
</dbReference>
<dbReference type="GO" id="GO:0006281">
    <property type="term" value="P:DNA repair"/>
    <property type="evidence" value="ECO:0007669"/>
    <property type="project" value="UniProtKB-KW"/>
</dbReference>
<evidence type="ECO:0000256" key="12">
    <source>
        <dbReference type="SAM" id="MobiDB-lite"/>
    </source>
</evidence>
<dbReference type="InterPro" id="IPR010347">
    <property type="entry name" value="Tdp1"/>
</dbReference>
<dbReference type="Pfam" id="PF10283">
    <property type="entry name" value="zf-CCHH"/>
    <property type="match status" value="1"/>
</dbReference>
<keyword evidence="15" id="KW-1185">Reference proteome</keyword>
<gene>
    <name evidence="14" type="ORF">ONB1V03_LOCUS4131</name>
</gene>
<keyword evidence="3" id="KW-0540">Nuclease</keyword>
<evidence type="ECO:0000259" key="13">
    <source>
        <dbReference type="Pfam" id="PF10283"/>
    </source>
</evidence>
<evidence type="ECO:0000256" key="2">
    <source>
        <dbReference type="ARBA" id="ARBA00010205"/>
    </source>
</evidence>
<feature type="binding site" evidence="10">
    <location>
        <position position="412"/>
    </location>
    <ligand>
        <name>substrate</name>
    </ligand>
</feature>
<evidence type="ECO:0000313" key="15">
    <source>
        <dbReference type="Proteomes" id="UP000728032"/>
    </source>
</evidence>
<feature type="compositionally biased region" description="Polar residues" evidence="12">
    <location>
        <begin position="34"/>
        <end position="54"/>
    </location>
</feature>
<dbReference type="GO" id="GO:0003697">
    <property type="term" value="F:single-stranded DNA binding"/>
    <property type="evidence" value="ECO:0007669"/>
    <property type="project" value="TreeGrafter"/>
</dbReference>
<keyword evidence="8" id="KW-0539">Nucleus</keyword>
<dbReference type="EMBL" id="CAJPVJ010001362">
    <property type="protein sequence ID" value="CAG2164580.1"/>
    <property type="molecule type" value="Genomic_DNA"/>
</dbReference>
<organism evidence="14">
    <name type="scientific">Oppiella nova</name>
    <dbReference type="NCBI Taxonomy" id="334625"/>
    <lineage>
        <taxon>Eukaryota</taxon>
        <taxon>Metazoa</taxon>
        <taxon>Ecdysozoa</taxon>
        <taxon>Arthropoda</taxon>
        <taxon>Chelicerata</taxon>
        <taxon>Arachnida</taxon>
        <taxon>Acari</taxon>
        <taxon>Acariformes</taxon>
        <taxon>Sarcoptiformes</taxon>
        <taxon>Oribatida</taxon>
        <taxon>Brachypylina</taxon>
        <taxon>Oppioidea</taxon>
        <taxon>Oppiidae</taxon>
        <taxon>Oppiella</taxon>
    </lineage>
</organism>
<evidence type="ECO:0000256" key="7">
    <source>
        <dbReference type="ARBA" id="ARBA00023204"/>
    </source>
</evidence>
<keyword evidence="5" id="KW-0378">Hydrolase</keyword>
<evidence type="ECO:0000256" key="8">
    <source>
        <dbReference type="ARBA" id="ARBA00023242"/>
    </source>
</evidence>
<protein>
    <recommendedName>
        <fullName evidence="13">PBZ-type domain-containing protein</fullName>
    </recommendedName>
</protein>
<evidence type="ECO:0000256" key="11">
    <source>
        <dbReference type="PIRSR" id="PIRSR610347-3"/>
    </source>
</evidence>
<dbReference type="PANTHER" id="PTHR12415">
    <property type="entry name" value="TYROSYL-DNA PHOSPHODIESTERASE 1"/>
    <property type="match status" value="1"/>
</dbReference>
<dbReference type="Pfam" id="PF06087">
    <property type="entry name" value="Tyr-DNA_phospho"/>
    <property type="match status" value="1"/>
</dbReference>
<evidence type="ECO:0000256" key="9">
    <source>
        <dbReference type="PIRSR" id="PIRSR610347-1"/>
    </source>
</evidence>
<feature type="active site" description="Proton donor/acceptor" evidence="9">
    <location>
        <position position="410"/>
    </location>
</feature>
<dbReference type="GO" id="GO:0017005">
    <property type="term" value="F:3'-tyrosyl-DNA phosphodiesterase activity"/>
    <property type="evidence" value="ECO:0007669"/>
    <property type="project" value="TreeGrafter"/>
</dbReference>
<comment type="similarity">
    <text evidence="2">Belongs to the tyrosyl-DNA phosphodiesterase family.</text>
</comment>